<dbReference type="InterPro" id="IPR003442">
    <property type="entry name" value="T6A_TsaE"/>
</dbReference>
<keyword evidence="6" id="KW-0479">Metal-binding</keyword>
<dbReference type="SUPFAM" id="SSF52540">
    <property type="entry name" value="P-loop containing nucleoside triphosphate hydrolases"/>
    <property type="match status" value="1"/>
</dbReference>
<protein>
    <recommendedName>
        <fullName evidence="3">tRNA threonylcarbamoyladenosine biosynthesis protein TsaE</fullName>
    </recommendedName>
    <alternativeName>
        <fullName evidence="10">t(6)A37 threonylcarbamoyladenosine biosynthesis protein TsaE</fullName>
    </alternativeName>
</protein>
<dbReference type="PANTHER" id="PTHR33540">
    <property type="entry name" value="TRNA THREONYLCARBAMOYLADENOSINE BIOSYNTHESIS PROTEIN TSAE"/>
    <property type="match status" value="1"/>
</dbReference>
<dbReference type="Proteomes" id="UP000258927">
    <property type="component" value="Chromosome"/>
</dbReference>
<evidence type="ECO:0000256" key="6">
    <source>
        <dbReference type="ARBA" id="ARBA00022723"/>
    </source>
</evidence>
<gene>
    <name evidence="11" type="ORF">MXMO3_00003</name>
</gene>
<organism evidence="11 12">
    <name type="scientific">Maritalea myrionectae</name>
    <dbReference type="NCBI Taxonomy" id="454601"/>
    <lineage>
        <taxon>Bacteria</taxon>
        <taxon>Pseudomonadati</taxon>
        <taxon>Pseudomonadota</taxon>
        <taxon>Alphaproteobacteria</taxon>
        <taxon>Hyphomicrobiales</taxon>
        <taxon>Devosiaceae</taxon>
        <taxon>Maritalea</taxon>
    </lineage>
</organism>
<proteinExistence type="inferred from homology"/>
<keyword evidence="7" id="KW-0547">Nucleotide-binding</keyword>
<dbReference type="GO" id="GO:0046872">
    <property type="term" value="F:metal ion binding"/>
    <property type="evidence" value="ECO:0007669"/>
    <property type="project" value="UniProtKB-KW"/>
</dbReference>
<evidence type="ECO:0000256" key="10">
    <source>
        <dbReference type="ARBA" id="ARBA00032441"/>
    </source>
</evidence>
<comment type="subcellular location">
    <subcellularLocation>
        <location evidence="1">Cytoplasm</location>
    </subcellularLocation>
</comment>
<evidence type="ECO:0000256" key="2">
    <source>
        <dbReference type="ARBA" id="ARBA00007599"/>
    </source>
</evidence>
<evidence type="ECO:0000256" key="9">
    <source>
        <dbReference type="ARBA" id="ARBA00022842"/>
    </source>
</evidence>
<dbReference type="PANTHER" id="PTHR33540:SF2">
    <property type="entry name" value="TRNA THREONYLCARBAMOYLADENOSINE BIOSYNTHESIS PROTEIN TSAE"/>
    <property type="match status" value="1"/>
</dbReference>
<dbReference type="Pfam" id="PF02367">
    <property type="entry name" value="TsaE"/>
    <property type="match status" value="1"/>
</dbReference>
<evidence type="ECO:0000256" key="7">
    <source>
        <dbReference type="ARBA" id="ARBA00022741"/>
    </source>
</evidence>
<comment type="similarity">
    <text evidence="2">Belongs to the TsaE family.</text>
</comment>
<dbReference type="NCBIfam" id="TIGR00150">
    <property type="entry name" value="T6A_YjeE"/>
    <property type="match status" value="1"/>
</dbReference>
<dbReference type="AlphaFoldDB" id="A0A2R4M945"/>
<evidence type="ECO:0000256" key="4">
    <source>
        <dbReference type="ARBA" id="ARBA00022490"/>
    </source>
</evidence>
<keyword evidence="5" id="KW-0819">tRNA processing</keyword>
<evidence type="ECO:0000313" key="11">
    <source>
        <dbReference type="EMBL" id="AVX02552.1"/>
    </source>
</evidence>
<dbReference type="EMBL" id="CP021330">
    <property type="protein sequence ID" value="AVX02552.1"/>
    <property type="molecule type" value="Genomic_DNA"/>
</dbReference>
<dbReference type="RefSeq" id="WP_117394523.1">
    <property type="nucleotide sequence ID" value="NZ_CP021330.1"/>
</dbReference>
<reference evidence="11 12" key="1">
    <citation type="submission" date="2017-05" db="EMBL/GenBank/DDBJ databases">
        <title>Genome Analysis of Maritalea myrionectae HL2708#5.</title>
        <authorList>
            <consortium name="Cotde Inc.-PKNU"/>
            <person name="Jang D."/>
            <person name="Oh H.-M."/>
        </authorList>
    </citation>
    <scope>NUCLEOTIDE SEQUENCE [LARGE SCALE GENOMIC DNA]</scope>
    <source>
        <strain evidence="11 12">HL2708#5</strain>
    </source>
</reference>
<dbReference type="Gene3D" id="3.40.50.300">
    <property type="entry name" value="P-loop containing nucleotide triphosphate hydrolases"/>
    <property type="match status" value="1"/>
</dbReference>
<dbReference type="GO" id="GO:0005737">
    <property type="term" value="C:cytoplasm"/>
    <property type="evidence" value="ECO:0007669"/>
    <property type="project" value="UniProtKB-SubCell"/>
</dbReference>
<evidence type="ECO:0000256" key="1">
    <source>
        <dbReference type="ARBA" id="ARBA00004496"/>
    </source>
</evidence>
<accession>A0A2R4M945</accession>
<dbReference type="STRING" id="1122213.GCA_000423365_02732"/>
<evidence type="ECO:0000256" key="3">
    <source>
        <dbReference type="ARBA" id="ARBA00019010"/>
    </source>
</evidence>
<keyword evidence="12" id="KW-1185">Reference proteome</keyword>
<dbReference type="GO" id="GO:0005524">
    <property type="term" value="F:ATP binding"/>
    <property type="evidence" value="ECO:0007669"/>
    <property type="project" value="UniProtKB-KW"/>
</dbReference>
<evidence type="ECO:0000256" key="5">
    <source>
        <dbReference type="ARBA" id="ARBA00022694"/>
    </source>
</evidence>
<evidence type="ECO:0000256" key="8">
    <source>
        <dbReference type="ARBA" id="ARBA00022840"/>
    </source>
</evidence>
<keyword evidence="9" id="KW-0460">Magnesium</keyword>
<sequence length="168" mass="18663">MIHDDQLSIILVSERATLDFAKMLYSLMQPGDIVTLTGDLGAGKSFLARALLRHAANDPELEVPSPTFSLVQNYQLPNQSFLHADLYRLSDESEAQELGLFDDDQAVLLIEWPERLPGLVERATFNLSLHLISEMLDGRTLHVWGEPTRLEALAHVVESGSDSGIKLI</sequence>
<dbReference type="GO" id="GO:0002949">
    <property type="term" value="P:tRNA threonylcarbamoyladenosine modification"/>
    <property type="evidence" value="ECO:0007669"/>
    <property type="project" value="InterPro"/>
</dbReference>
<dbReference type="KEGG" id="mmyr:MXMO3_00003"/>
<evidence type="ECO:0000313" key="12">
    <source>
        <dbReference type="Proteomes" id="UP000258927"/>
    </source>
</evidence>
<keyword evidence="4" id="KW-0963">Cytoplasm</keyword>
<dbReference type="InterPro" id="IPR027417">
    <property type="entry name" value="P-loop_NTPase"/>
</dbReference>
<name>A0A2R4M945_9HYPH</name>
<keyword evidence="8" id="KW-0067">ATP-binding</keyword>